<dbReference type="InterPro" id="IPR046960">
    <property type="entry name" value="PPR_At4g14850-like_plant"/>
</dbReference>
<name>A0A843TKN1_COLES</name>
<dbReference type="InterPro" id="IPR011990">
    <property type="entry name" value="TPR-like_helical_dom_sf"/>
</dbReference>
<evidence type="ECO:0000256" key="3">
    <source>
        <dbReference type="PROSITE-ProRule" id="PRU00708"/>
    </source>
</evidence>
<feature type="repeat" description="PPR" evidence="3">
    <location>
        <begin position="162"/>
        <end position="196"/>
    </location>
</feature>
<evidence type="ECO:0000313" key="5">
    <source>
        <dbReference type="Proteomes" id="UP000652761"/>
    </source>
</evidence>
<dbReference type="Proteomes" id="UP000652761">
    <property type="component" value="Unassembled WGS sequence"/>
</dbReference>
<dbReference type="InterPro" id="IPR046849">
    <property type="entry name" value="E2_motif"/>
</dbReference>
<dbReference type="FunFam" id="1.25.40.10:FF:000031">
    <property type="entry name" value="Pentatricopeptide repeat-containing protein mitochondrial"/>
    <property type="match status" value="1"/>
</dbReference>
<dbReference type="FunFam" id="1.25.40.10:FF:000280">
    <property type="entry name" value="Pentatricopeptide repeat-containing protein"/>
    <property type="match status" value="1"/>
</dbReference>
<evidence type="ECO:0000313" key="4">
    <source>
        <dbReference type="EMBL" id="MQL70637.1"/>
    </source>
</evidence>
<feature type="repeat" description="PPR" evidence="3">
    <location>
        <begin position="296"/>
        <end position="330"/>
    </location>
</feature>
<dbReference type="GO" id="GO:0009451">
    <property type="term" value="P:RNA modification"/>
    <property type="evidence" value="ECO:0007669"/>
    <property type="project" value="InterPro"/>
</dbReference>
<dbReference type="InterPro" id="IPR046848">
    <property type="entry name" value="E_motif"/>
</dbReference>
<dbReference type="GO" id="GO:0003723">
    <property type="term" value="F:RNA binding"/>
    <property type="evidence" value="ECO:0007669"/>
    <property type="project" value="InterPro"/>
</dbReference>
<reference evidence="4" key="1">
    <citation type="submission" date="2017-07" db="EMBL/GenBank/DDBJ databases">
        <title>Taro Niue Genome Assembly and Annotation.</title>
        <authorList>
            <person name="Atibalentja N."/>
            <person name="Keating K."/>
            <person name="Fields C.J."/>
        </authorList>
    </citation>
    <scope>NUCLEOTIDE SEQUENCE</scope>
    <source>
        <strain evidence="4">Niue_2</strain>
        <tissue evidence="4">Leaf</tissue>
    </source>
</reference>
<dbReference type="NCBIfam" id="TIGR00756">
    <property type="entry name" value="PPR"/>
    <property type="match status" value="4"/>
</dbReference>
<dbReference type="EMBL" id="NMUH01000073">
    <property type="protein sequence ID" value="MQL70637.1"/>
    <property type="molecule type" value="Genomic_DNA"/>
</dbReference>
<proteinExistence type="inferred from homology"/>
<evidence type="ECO:0000256" key="1">
    <source>
        <dbReference type="ARBA" id="ARBA00022737"/>
    </source>
</evidence>
<gene>
    <name evidence="4" type="ORF">Taro_002931</name>
</gene>
<evidence type="ECO:0000256" key="2">
    <source>
        <dbReference type="ARBA" id="ARBA00061659"/>
    </source>
</evidence>
<dbReference type="PROSITE" id="PS51375">
    <property type="entry name" value="PPR"/>
    <property type="match status" value="3"/>
</dbReference>
<dbReference type="AlphaFoldDB" id="A0A843TKN1"/>
<dbReference type="Pfam" id="PF20431">
    <property type="entry name" value="E_motif"/>
    <property type="match status" value="1"/>
</dbReference>
<dbReference type="Gene3D" id="1.25.40.10">
    <property type="entry name" value="Tetratricopeptide repeat domain"/>
    <property type="match status" value="3"/>
</dbReference>
<organism evidence="4 5">
    <name type="scientific">Colocasia esculenta</name>
    <name type="common">Wild taro</name>
    <name type="synonym">Arum esculentum</name>
    <dbReference type="NCBI Taxonomy" id="4460"/>
    <lineage>
        <taxon>Eukaryota</taxon>
        <taxon>Viridiplantae</taxon>
        <taxon>Streptophyta</taxon>
        <taxon>Embryophyta</taxon>
        <taxon>Tracheophyta</taxon>
        <taxon>Spermatophyta</taxon>
        <taxon>Magnoliopsida</taxon>
        <taxon>Liliopsida</taxon>
        <taxon>Araceae</taxon>
        <taxon>Aroideae</taxon>
        <taxon>Colocasieae</taxon>
        <taxon>Colocasia</taxon>
    </lineage>
</organism>
<dbReference type="Pfam" id="PF20430">
    <property type="entry name" value="Eplus_motif"/>
    <property type="match status" value="1"/>
</dbReference>
<dbReference type="InterPro" id="IPR002885">
    <property type="entry name" value="PPR_rpt"/>
</dbReference>
<dbReference type="Pfam" id="PF13041">
    <property type="entry name" value="PPR_2"/>
    <property type="match status" value="2"/>
</dbReference>
<dbReference type="SUPFAM" id="SSF48452">
    <property type="entry name" value="TPR-like"/>
    <property type="match status" value="1"/>
</dbReference>
<comment type="similarity">
    <text evidence="2">Belongs to the PPR family. PCMP-E subfamily.</text>
</comment>
<accession>A0A843TKN1</accession>
<sequence>MKKLLAQLLGRGLQSRQLKEAHALVIKCYPDLTPLFLERASINPSTIDYARQLFDFCSRPPLLFTESIIIGYSKISRYREALGTFFSACNRGFLLEPHSFPTVLKACAQLSRSDEGRQVHALVIIRGVCSSTFVQSALINFYSKAGDLGSARRMFATIPVKDPVTYNSLISGYSKDGNVVAARELFDEMKERTVVSWNSMITCYAHNGDAMQGLKLFERMQMEKDAPPPTEMTLVTVLSICAKLGDLATGLKVKKLIENHNLRKDLIVRTAVLEMFAKCGAVDEARWEFDEMKHRDVIAWSSMIAGYAQNGRSNEALELFEKMRLANVQPTEVTLVSVLSACGHLGSVDAGERLGSYVENQGFITSVYVGSALVDMYAKCGHIGRAYRIFFEMPDKDIVSWNSMITGLAFNGLASDAISVYQKMKEANVEPNDLTFIGLLSACTHAGLIELGFKFFESMKVDYNIAPKVEHSACIVDLLCKSGRLEDAFKFVGEMEVEPNVVIWGTLLSACRLHSKLELAELCIERLLVLEPENSANYVALSNLYADAGRWGDALNMRGVMKRKRVQKTAAYSWIEVENVVHKFLVGDTSHPKSEEIYNVVDGLGLQLKSANHVPITGLTLS</sequence>
<comment type="caution">
    <text evidence="4">The sequence shown here is derived from an EMBL/GenBank/DDBJ whole genome shotgun (WGS) entry which is preliminary data.</text>
</comment>
<dbReference type="OrthoDB" id="185373at2759"/>
<dbReference type="PANTHER" id="PTHR47926">
    <property type="entry name" value="PENTATRICOPEPTIDE REPEAT-CONTAINING PROTEIN"/>
    <property type="match status" value="1"/>
</dbReference>
<protein>
    <recommendedName>
        <fullName evidence="6">Pentatricopeptide repeat-containing protein</fullName>
    </recommendedName>
</protein>
<feature type="repeat" description="PPR" evidence="3">
    <location>
        <begin position="397"/>
        <end position="431"/>
    </location>
</feature>
<keyword evidence="5" id="KW-1185">Reference proteome</keyword>
<keyword evidence="1" id="KW-0677">Repeat</keyword>
<dbReference type="FunFam" id="1.25.40.10:FF:000344">
    <property type="entry name" value="Pentatricopeptide repeat-containing protein"/>
    <property type="match status" value="1"/>
</dbReference>
<dbReference type="Pfam" id="PF01535">
    <property type="entry name" value="PPR"/>
    <property type="match status" value="3"/>
</dbReference>
<dbReference type="PANTHER" id="PTHR47926:SF537">
    <property type="entry name" value="PENTACOTRIPEPTIDE-REPEAT REGION OF PRORP DOMAIN-CONTAINING PROTEIN"/>
    <property type="match status" value="1"/>
</dbReference>
<evidence type="ECO:0008006" key="6">
    <source>
        <dbReference type="Google" id="ProtNLM"/>
    </source>
</evidence>